<keyword evidence="7" id="KW-0539">Nucleus</keyword>
<evidence type="ECO:0000256" key="6">
    <source>
        <dbReference type="ARBA" id="ARBA00023187"/>
    </source>
</evidence>
<evidence type="ECO:0000313" key="12">
    <source>
        <dbReference type="EMBL" id="KAF2433899.1"/>
    </source>
</evidence>
<keyword evidence="13" id="KW-1185">Reference proteome</keyword>
<feature type="region of interest" description="Disordered" evidence="9">
    <location>
        <begin position="231"/>
        <end position="280"/>
    </location>
</feature>
<keyword evidence="2" id="KW-0507">mRNA processing</keyword>
<dbReference type="InterPro" id="IPR047240">
    <property type="entry name" value="SANT_CDC5L_II"/>
</dbReference>
<feature type="domain" description="Myb-like" evidence="10">
    <location>
        <begin position="51"/>
        <end position="101"/>
    </location>
</feature>
<feature type="region of interest" description="Disordered" evidence="9">
    <location>
        <begin position="162"/>
        <end position="181"/>
    </location>
</feature>
<dbReference type="Gene3D" id="1.10.10.60">
    <property type="entry name" value="Homeodomain-like"/>
    <property type="match status" value="2"/>
</dbReference>
<evidence type="ECO:0000256" key="3">
    <source>
        <dbReference type="ARBA" id="ARBA00022728"/>
    </source>
</evidence>
<dbReference type="PROSITE" id="PS51294">
    <property type="entry name" value="HTH_MYB"/>
    <property type="match status" value="2"/>
</dbReference>
<evidence type="ECO:0000259" key="10">
    <source>
        <dbReference type="PROSITE" id="PS50090"/>
    </source>
</evidence>
<evidence type="ECO:0000256" key="1">
    <source>
        <dbReference type="ARBA" id="ARBA00010506"/>
    </source>
</evidence>
<feature type="coiled-coil region" evidence="8">
    <location>
        <begin position="638"/>
        <end position="665"/>
    </location>
</feature>
<dbReference type="OrthoDB" id="1410009at2759"/>
<name>A0A9P4NWY9_9PEZI</name>
<keyword evidence="3" id="KW-0747">Spliceosome</keyword>
<dbReference type="GO" id="GO:0000398">
    <property type="term" value="P:mRNA splicing, via spliceosome"/>
    <property type="evidence" value="ECO:0007669"/>
    <property type="project" value="InterPro"/>
</dbReference>
<evidence type="ECO:0000256" key="7">
    <source>
        <dbReference type="ARBA" id="ARBA00023242"/>
    </source>
</evidence>
<dbReference type="PANTHER" id="PTHR45885">
    <property type="entry name" value="CELL DIVISION CYCLE 5-LIKE PROTEIN"/>
    <property type="match status" value="1"/>
</dbReference>
<evidence type="ECO:0000256" key="8">
    <source>
        <dbReference type="SAM" id="Coils"/>
    </source>
</evidence>
<evidence type="ECO:0000256" key="2">
    <source>
        <dbReference type="ARBA" id="ARBA00022664"/>
    </source>
</evidence>
<dbReference type="InterPro" id="IPR021786">
    <property type="entry name" value="Cdc5p/Cef1_C"/>
</dbReference>
<dbReference type="CDD" id="cd11659">
    <property type="entry name" value="SANT_CDC5_II"/>
    <property type="match status" value="1"/>
</dbReference>
<evidence type="ECO:0000256" key="5">
    <source>
        <dbReference type="ARBA" id="ARBA00023125"/>
    </source>
</evidence>
<dbReference type="CDD" id="cd00167">
    <property type="entry name" value="SANT"/>
    <property type="match status" value="1"/>
</dbReference>
<dbReference type="AlphaFoldDB" id="A0A9P4NWY9"/>
<dbReference type="GO" id="GO:0003677">
    <property type="term" value="F:DNA binding"/>
    <property type="evidence" value="ECO:0007669"/>
    <property type="project" value="UniProtKB-KW"/>
</dbReference>
<dbReference type="SMART" id="SM00717">
    <property type="entry name" value="SANT"/>
    <property type="match status" value="2"/>
</dbReference>
<keyword evidence="5" id="KW-0238">DNA-binding</keyword>
<evidence type="ECO:0000259" key="11">
    <source>
        <dbReference type="PROSITE" id="PS51294"/>
    </source>
</evidence>
<evidence type="ECO:0000313" key="13">
    <source>
        <dbReference type="Proteomes" id="UP000800235"/>
    </source>
</evidence>
<keyword evidence="4" id="KW-0677">Repeat</keyword>
<reference evidence="12" key="1">
    <citation type="journal article" date="2020" name="Stud. Mycol.">
        <title>101 Dothideomycetes genomes: a test case for predicting lifestyles and emergence of pathogens.</title>
        <authorList>
            <person name="Haridas S."/>
            <person name="Albert R."/>
            <person name="Binder M."/>
            <person name="Bloem J."/>
            <person name="Labutti K."/>
            <person name="Salamov A."/>
            <person name="Andreopoulos B."/>
            <person name="Baker S."/>
            <person name="Barry K."/>
            <person name="Bills G."/>
            <person name="Bluhm B."/>
            <person name="Cannon C."/>
            <person name="Castanera R."/>
            <person name="Culley D."/>
            <person name="Daum C."/>
            <person name="Ezra D."/>
            <person name="Gonzalez J."/>
            <person name="Henrissat B."/>
            <person name="Kuo A."/>
            <person name="Liang C."/>
            <person name="Lipzen A."/>
            <person name="Lutzoni F."/>
            <person name="Magnuson J."/>
            <person name="Mondo S."/>
            <person name="Nolan M."/>
            <person name="Ohm R."/>
            <person name="Pangilinan J."/>
            <person name="Park H.-J."/>
            <person name="Ramirez L."/>
            <person name="Alfaro M."/>
            <person name="Sun H."/>
            <person name="Tritt A."/>
            <person name="Yoshinaga Y."/>
            <person name="Zwiers L.-H."/>
            <person name="Turgeon B."/>
            <person name="Goodwin S."/>
            <person name="Spatafora J."/>
            <person name="Crous P."/>
            <person name="Grigoriev I."/>
        </authorList>
    </citation>
    <scope>NUCLEOTIDE SEQUENCE</scope>
    <source>
        <strain evidence="12">CBS 130266</strain>
    </source>
</reference>
<dbReference type="EMBL" id="MU007018">
    <property type="protein sequence ID" value="KAF2433899.1"/>
    <property type="molecule type" value="Genomic_DNA"/>
</dbReference>
<dbReference type="Proteomes" id="UP000800235">
    <property type="component" value="Unassembled WGS sequence"/>
</dbReference>
<feature type="compositionally biased region" description="Basic and acidic residues" evidence="9">
    <location>
        <begin position="235"/>
        <end position="247"/>
    </location>
</feature>
<comment type="similarity">
    <text evidence="1">Belongs to the CEF1 family.</text>
</comment>
<dbReference type="SUPFAM" id="SSF46689">
    <property type="entry name" value="Homeodomain-like"/>
    <property type="match status" value="1"/>
</dbReference>
<dbReference type="InterPro" id="IPR047242">
    <property type="entry name" value="CDC5L/Cef1"/>
</dbReference>
<accession>A0A9P4NWY9</accession>
<dbReference type="Pfam" id="PF11831">
    <property type="entry name" value="Myb_Cef"/>
    <property type="match status" value="1"/>
</dbReference>
<feature type="domain" description="HTH myb-type" evidence="11">
    <location>
        <begin position="55"/>
        <end position="105"/>
    </location>
</feature>
<feature type="domain" description="HTH myb-type" evidence="11">
    <location>
        <begin position="7"/>
        <end position="54"/>
    </location>
</feature>
<proteinExistence type="inferred from homology"/>
<sequence>MSGVSVWTNAEDEVLKAAVAKYGLQQWSRISSLLARKSAKQAKARWQNWIDPSIKKTEWTQDENERLLHLAKVMGSQWNSIANTITGRTATQCVEQYNKLLDESSADMGLTGTGDHITAEDVRKLRPEPGVYDAESRPAKPDAQDMAEEDKEMLSEARARLSNTSGKKMKRKARERELETSRRIAQLSKRREMKAAGINIKLKINKKGEMDYNADIPFERIAAPGYFDTAEEEQVNEKERQAFDPKKQQLGNKRKGDETEPEAKRQKPTPGQQQSISAAAMKAAQMQKIREAEQSSRRRALVLPTPQVGESELEDIIKMGKTGQQAIEGAGQDNDATRGLIGSYSMANATPIRTPRAAPEEDRIANEIRNIRAFTDTQSALLGGENTEIVNGAGSTGFEGMTPSKSRMATPNPMATPFRQSNGSMTVVSNTPLRTPRDSLLLNQGSVPDNRQSLLNKLAALPKAKALEFELELPEEQEETSRTQLSEEDAAVRDAREKQIRDAAEVAEFSRQTQVVQKRLPRPAVIDIDVMMEKANTIEDVHRRAAAVETTLLIANDALKFGGTRVSGASRPVQKFDDEALQTARWEVALELSSDKSRKDKSSFDTAFAELHGSGRLPGLDGYYEDEIDEHQMMVEIFDNTEDGISDLAEKSNELEKKLDKLHRGYQIRARTLREKIKEAAEALDKTTIGMNTALSAQVGEDAAVGERLEKLREEVAFVARRGREGQEVYREVKDESDGLAVNGVH</sequence>
<feature type="region of interest" description="Disordered" evidence="9">
    <location>
        <begin position="130"/>
        <end position="151"/>
    </location>
</feature>
<dbReference type="InterPro" id="IPR009057">
    <property type="entry name" value="Homeodomain-like_sf"/>
</dbReference>
<dbReference type="InterPro" id="IPR017930">
    <property type="entry name" value="Myb_dom"/>
</dbReference>
<comment type="caution">
    <text evidence="12">The sequence shown here is derived from an EMBL/GenBank/DDBJ whole genome shotgun (WGS) entry which is preliminary data.</text>
</comment>
<organism evidence="12 13">
    <name type="scientific">Tothia fuscella</name>
    <dbReference type="NCBI Taxonomy" id="1048955"/>
    <lineage>
        <taxon>Eukaryota</taxon>
        <taxon>Fungi</taxon>
        <taxon>Dikarya</taxon>
        <taxon>Ascomycota</taxon>
        <taxon>Pezizomycotina</taxon>
        <taxon>Dothideomycetes</taxon>
        <taxon>Pleosporomycetidae</taxon>
        <taxon>Venturiales</taxon>
        <taxon>Cylindrosympodiaceae</taxon>
        <taxon>Tothia</taxon>
    </lineage>
</organism>
<evidence type="ECO:0000256" key="9">
    <source>
        <dbReference type="SAM" id="MobiDB-lite"/>
    </source>
</evidence>
<feature type="domain" description="Myb-like" evidence="10">
    <location>
        <begin position="7"/>
        <end position="50"/>
    </location>
</feature>
<dbReference type="Pfam" id="PF13921">
    <property type="entry name" value="Myb_DNA-bind_6"/>
    <property type="match status" value="1"/>
</dbReference>
<protein>
    <submittedName>
        <fullName evidence="12">Uncharacterized protein</fullName>
    </submittedName>
</protein>
<gene>
    <name evidence="12" type="ORF">EJ08DRAFT_686035</name>
</gene>
<dbReference type="GO" id="GO:0005681">
    <property type="term" value="C:spliceosomal complex"/>
    <property type="evidence" value="ECO:0007669"/>
    <property type="project" value="UniProtKB-KW"/>
</dbReference>
<dbReference type="GO" id="GO:0000974">
    <property type="term" value="C:Prp19 complex"/>
    <property type="evidence" value="ECO:0007669"/>
    <property type="project" value="InterPro"/>
</dbReference>
<dbReference type="InterPro" id="IPR001005">
    <property type="entry name" value="SANT/Myb"/>
</dbReference>
<feature type="compositionally biased region" description="Basic and acidic residues" evidence="9">
    <location>
        <begin position="254"/>
        <end position="265"/>
    </location>
</feature>
<dbReference type="PANTHER" id="PTHR45885:SF1">
    <property type="entry name" value="CELL DIVISION CYCLE 5-LIKE PROTEIN"/>
    <property type="match status" value="1"/>
</dbReference>
<keyword evidence="6" id="KW-0508">mRNA splicing</keyword>
<dbReference type="PROSITE" id="PS50090">
    <property type="entry name" value="MYB_LIKE"/>
    <property type="match status" value="2"/>
</dbReference>
<feature type="compositionally biased region" description="Basic and acidic residues" evidence="9">
    <location>
        <begin position="134"/>
        <end position="143"/>
    </location>
</feature>
<keyword evidence="8" id="KW-0175">Coiled coil</keyword>
<evidence type="ECO:0000256" key="4">
    <source>
        <dbReference type="ARBA" id="ARBA00022737"/>
    </source>
</evidence>